<accession>U9U3X6</accession>
<dbReference type="EMBL" id="KI282339">
    <property type="protein sequence ID" value="ESA15045.1"/>
    <property type="molecule type" value="Genomic_DNA"/>
</dbReference>
<name>U9U3X6_RHIID</name>
<evidence type="ECO:0000313" key="1">
    <source>
        <dbReference type="EMBL" id="ESA15045.1"/>
    </source>
</evidence>
<protein>
    <submittedName>
        <fullName evidence="1">Uncharacterized protein</fullName>
    </submittedName>
</protein>
<organism evidence="1">
    <name type="scientific">Rhizophagus irregularis (strain DAOM 181602 / DAOM 197198 / MUCL 43194)</name>
    <name type="common">Arbuscular mycorrhizal fungus</name>
    <name type="synonym">Glomus intraradices</name>
    <dbReference type="NCBI Taxonomy" id="747089"/>
    <lineage>
        <taxon>Eukaryota</taxon>
        <taxon>Fungi</taxon>
        <taxon>Fungi incertae sedis</taxon>
        <taxon>Mucoromycota</taxon>
        <taxon>Glomeromycotina</taxon>
        <taxon>Glomeromycetes</taxon>
        <taxon>Glomerales</taxon>
        <taxon>Glomeraceae</taxon>
        <taxon>Rhizophagus</taxon>
    </lineage>
</organism>
<sequence length="75" mass="8685">MWSQEPSLIGVIGENGHYVTIFIKSFGPVTDIANNEIFFLRYTVYKIYIDGNRRLRDGWLSSKRLTDVFILLGTK</sequence>
<proteinExistence type="predicted"/>
<dbReference type="AlphaFoldDB" id="U9U3X6"/>
<dbReference type="HOGENOM" id="CLU_2672335_0_0_1"/>
<gene>
    <name evidence="1" type="ORF">GLOINDRAFT_24309</name>
</gene>
<reference evidence="1" key="1">
    <citation type="submission" date="2013-07" db="EMBL/GenBank/DDBJ databases">
        <title>The genome of an arbuscular mycorrhizal fungus provides insights into the evolution of the oldest plant symbiosis.</title>
        <authorList>
            <consortium name="DOE Joint Genome Institute"/>
            <person name="Tisserant E."/>
            <person name="Malbreil M."/>
            <person name="Kuo A."/>
            <person name="Kohler A."/>
            <person name="Symeonidi A."/>
            <person name="Balestrini R."/>
            <person name="Charron P."/>
            <person name="Duensing N."/>
            <person name="Frei-dit-Frey N."/>
            <person name="Gianinazzi-Pearson V."/>
            <person name="Gilbert B."/>
            <person name="Handa Y."/>
            <person name="Hijri M."/>
            <person name="Kaul R."/>
            <person name="Kawaguchi M."/>
            <person name="Krajinski F."/>
            <person name="Lammers P."/>
            <person name="Lapierre D."/>
            <person name="Masclaux F.G."/>
            <person name="Murat C."/>
            <person name="Morin E."/>
            <person name="Ndikumana S."/>
            <person name="Pagni M."/>
            <person name="Petitpierre D."/>
            <person name="Requena N."/>
            <person name="Rosikiewicz P."/>
            <person name="Riley R."/>
            <person name="Saito K."/>
            <person name="San Clemente H."/>
            <person name="Shapiro H."/>
            <person name="van Tuinen D."/>
            <person name="Becard G."/>
            <person name="Bonfante P."/>
            <person name="Paszkowski U."/>
            <person name="Shachar-Hill Y."/>
            <person name="Young J.P."/>
            <person name="Sanders I.R."/>
            <person name="Henrissat B."/>
            <person name="Rensing S.A."/>
            <person name="Grigoriev I.V."/>
            <person name="Corradi N."/>
            <person name="Roux C."/>
            <person name="Martin F."/>
        </authorList>
    </citation>
    <scope>NUCLEOTIDE SEQUENCE</scope>
    <source>
        <strain evidence="1">DAOM 197198</strain>
    </source>
</reference>